<feature type="transmembrane region" description="Helical" evidence="1">
    <location>
        <begin position="41"/>
        <end position="57"/>
    </location>
</feature>
<dbReference type="Pfam" id="PF20100">
    <property type="entry name" value="DUF6490"/>
    <property type="match status" value="1"/>
</dbReference>
<keyword evidence="1" id="KW-0812">Transmembrane</keyword>
<evidence type="ECO:0000259" key="2">
    <source>
        <dbReference type="Pfam" id="PF22936"/>
    </source>
</evidence>
<dbReference type="PANTHER" id="PTHR46610">
    <property type="entry name" value="OS05G0181300 PROTEIN"/>
    <property type="match status" value="1"/>
</dbReference>
<gene>
    <name evidence="3" type="ORF">PVAP13_8KG385000</name>
</gene>
<evidence type="ECO:0000256" key="1">
    <source>
        <dbReference type="SAM" id="Phobius"/>
    </source>
</evidence>
<keyword evidence="4" id="KW-1185">Reference proteome</keyword>
<feature type="transmembrane region" description="Helical" evidence="1">
    <location>
        <begin position="123"/>
        <end position="143"/>
    </location>
</feature>
<dbReference type="InterPro" id="IPR045501">
    <property type="entry name" value="DUF6490"/>
</dbReference>
<evidence type="ECO:0000313" key="4">
    <source>
        <dbReference type="Proteomes" id="UP000823388"/>
    </source>
</evidence>
<dbReference type="EMBL" id="CM029051">
    <property type="protein sequence ID" value="KAG2564119.1"/>
    <property type="molecule type" value="Genomic_DNA"/>
</dbReference>
<feature type="transmembrane region" description="Helical" evidence="1">
    <location>
        <begin position="101"/>
        <end position="117"/>
    </location>
</feature>
<comment type="caution">
    <text evidence="3">The sequence shown here is derived from an EMBL/GenBank/DDBJ whole genome shotgun (WGS) entry which is preliminary data.</text>
</comment>
<dbReference type="InterPro" id="IPR054722">
    <property type="entry name" value="PolX-like_BBD"/>
</dbReference>
<dbReference type="PANTHER" id="PTHR46610:SF3">
    <property type="entry name" value="OS01G0238200 PROTEIN"/>
    <property type="match status" value="1"/>
</dbReference>
<name>A0A8T0PUH4_PANVG</name>
<dbReference type="AlphaFoldDB" id="A0A8T0PUH4"/>
<protein>
    <recommendedName>
        <fullName evidence="2">Retrovirus-related Pol polyprotein from transposon TNT 1-94-like beta-barrel domain-containing protein</fullName>
    </recommendedName>
</protein>
<reference evidence="3" key="1">
    <citation type="submission" date="2020-05" db="EMBL/GenBank/DDBJ databases">
        <title>WGS assembly of Panicum virgatum.</title>
        <authorList>
            <person name="Lovell J.T."/>
            <person name="Jenkins J."/>
            <person name="Shu S."/>
            <person name="Juenger T.E."/>
            <person name="Schmutz J."/>
        </authorList>
    </citation>
    <scope>NUCLEOTIDE SEQUENCE</scope>
    <source>
        <strain evidence="3">AP13</strain>
    </source>
</reference>
<accession>A0A8T0PUH4</accession>
<evidence type="ECO:0000313" key="3">
    <source>
        <dbReference type="EMBL" id="KAG2564119.1"/>
    </source>
</evidence>
<proteinExistence type="predicted"/>
<dbReference type="Proteomes" id="UP000823388">
    <property type="component" value="Chromosome 8K"/>
</dbReference>
<feature type="domain" description="Retrovirus-related Pol polyprotein from transposon TNT 1-94-like beta-barrel" evidence="2">
    <location>
        <begin position="205"/>
        <end position="277"/>
    </location>
</feature>
<sequence>MEEDGGRGSRLLPDQAVFVAAVMDAGFVFPTSKSARPWMTGVRFVLLTFYLAMAVYRRSNGDWGGVVFVLFCYMCIIALLLCLRRLERAPAGSTARGKRKVAAWVLTTVLIVVFFPIPAELLVWGMVVATVLGGLFYDFLLYWKRKGVMILISPQVHARDSAGTSLIKLLLCACFLMVGQRSSPPPQAGAAPVLHEAAWSRARLIVDSGATSHAVGNIRLLEGFQPYSTPRVAKLADGSYLRILGAGRIERGNFSIPNVSLIEGLRDGLISTPQLDSDHGLISHFGNGVCRIMDTDGTEVGSAILARDGSYVLRFLNVPGPAQVQEEDEDPKLTCSKNVANASPCKWFGNQTIPTPLHSHEKYYMNPLHPKPPPPYTNPTQIFELIM</sequence>
<feature type="transmembrane region" description="Helical" evidence="1">
    <location>
        <begin position="12"/>
        <end position="29"/>
    </location>
</feature>
<keyword evidence="1" id="KW-0472">Membrane</keyword>
<keyword evidence="1" id="KW-1133">Transmembrane helix</keyword>
<feature type="transmembrane region" description="Helical" evidence="1">
    <location>
        <begin position="63"/>
        <end position="81"/>
    </location>
</feature>
<organism evidence="3 4">
    <name type="scientific">Panicum virgatum</name>
    <name type="common">Blackwell switchgrass</name>
    <dbReference type="NCBI Taxonomy" id="38727"/>
    <lineage>
        <taxon>Eukaryota</taxon>
        <taxon>Viridiplantae</taxon>
        <taxon>Streptophyta</taxon>
        <taxon>Embryophyta</taxon>
        <taxon>Tracheophyta</taxon>
        <taxon>Spermatophyta</taxon>
        <taxon>Magnoliopsida</taxon>
        <taxon>Liliopsida</taxon>
        <taxon>Poales</taxon>
        <taxon>Poaceae</taxon>
        <taxon>PACMAD clade</taxon>
        <taxon>Panicoideae</taxon>
        <taxon>Panicodae</taxon>
        <taxon>Paniceae</taxon>
        <taxon>Panicinae</taxon>
        <taxon>Panicum</taxon>
        <taxon>Panicum sect. Hiantes</taxon>
    </lineage>
</organism>
<dbReference type="Pfam" id="PF22936">
    <property type="entry name" value="Pol_BBD"/>
    <property type="match status" value="1"/>
</dbReference>